<protein>
    <submittedName>
        <fullName evidence="1">Uncharacterized protein</fullName>
    </submittedName>
</protein>
<dbReference type="Proteomes" id="UP000591537">
    <property type="component" value="Unassembled WGS sequence"/>
</dbReference>
<evidence type="ECO:0000313" key="2">
    <source>
        <dbReference type="Proteomes" id="UP000591537"/>
    </source>
</evidence>
<dbReference type="EMBL" id="JACHGV010000016">
    <property type="protein sequence ID" value="MBB6081150.1"/>
    <property type="molecule type" value="Genomic_DNA"/>
</dbReference>
<evidence type="ECO:0000313" key="1">
    <source>
        <dbReference type="EMBL" id="MBB6081150.1"/>
    </source>
</evidence>
<name>A0A7W9TI42_9ACTN</name>
<organism evidence="1 2">
    <name type="scientific">Streptomyces paradoxus</name>
    <dbReference type="NCBI Taxonomy" id="66375"/>
    <lineage>
        <taxon>Bacteria</taxon>
        <taxon>Bacillati</taxon>
        <taxon>Actinomycetota</taxon>
        <taxon>Actinomycetes</taxon>
        <taxon>Kitasatosporales</taxon>
        <taxon>Streptomycetaceae</taxon>
        <taxon>Streptomyces</taxon>
    </lineage>
</organism>
<sequence length="33" mass="3652">MCVTLSGGSIHDLRGYNLNDQTRSLKINRNDCG</sequence>
<gene>
    <name evidence="1" type="ORF">HNR57_007101</name>
</gene>
<reference evidence="1 2" key="1">
    <citation type="submission" date="2020-08" db="EMBL/GenBank/DDBJ databases">
        <title>Genomic Encyclopedia of Type Strains, Phase IV (KMG-IV): sequencing the most valuable type-strain genomes for metagenomic binning, comparative biology and taxonomic classification.</title>
        <authorList>
            <person name="Goeker M."/>
        </authorList>
    </citation>
    <scope>NUCLEOTIDE SEQUENCE [LARGE SCALE GENOMIC DNA]</scope>
    <source>
        <strain evidence="1 2">DSM 43350</strain>
    </source>
</reference>
<dbReference type="AlphaFoldDB" id="A0A7W9TI42"/>
<accession>A0A7W9TI42</accession>
<proteinExistence type="predicted"/>
<comment type="caution">
    <text evidence="1">The sequence shown here is derived from an EMBL/GenBank/DDBJ whole genome shotgun (WGS) entry which is preliminary data.</text>
</comment>
<keyword evidence="2" id="KW-1185">Reference proteome</keyword>